<evidence type="ECO:0000259" key="13">
    <source>
        <dbReference type="PROSITE" id="PS50893"/>
    </source>
</evidence>
<dbReference type="FunFam" id="3.40.50.300:FF:000450">
    <property type="entry name" value="ABC transporter C family member 2"/>
    <property type="match status" value="1"/>
</dbReference>
<dbReference type="InterPro" id="IPR036640">
    <property type="entry name" value="ABC1_TM_sf"/>
</dbReference>
<dbReference type="Pfam" id="PF00664">
    <property type="entry name" value="ABC_membrane"/>
    <property type="match status" value="2"/>
</dbReference>
<feature type="domain" description="ABC transporter" evidence="13">
    <location>
        <begin position="162"/>
        <end position="386"/>
    </location>
</feature>
<dbReference type="FunFam" id="1.20.1560.10:FF:000010">
    <property type="entry name" value="Multidrug resistance-associated ABC transporter"/>
    <property type="match status" value="1"/>
</dbReference>
<keyword evidence="7" id="KW-0067">ATP-binding</keyword>
<dbReference type="InterPro" id="IPR011527">
    <property type="entry name" value="ABC1_TM_dom"/>
</dbReference>
<dbReference type="EMBL" id="JANBUO010000027">
    <property type="protein sequence ID" value="KAJ2808735.1"/>
    <property type="molecule type" value="Genomic_DNA"/>
</dbReference>
<feature type="transmembrane region" description="Helical" evidence="12">
    <location>
        <begin position="625"/>
        <end position="650"/>
    </location>
</feature>
<dbReference type="PROSITE" id="PS50929">
    <property type="entry name" value="ABC_TM1F"/>
    <property type="match status" value="2"/>
</dbReference>
<dbReference type="GO" id="GO:0016887">
    <property type="term" value="F:ATP hydrolysis activity"/>
    <property type="evidence" value="ECO:0007669"/>
    <property type="project" value="InterPro"/>
</dbReference>
<feature type="domain" description="ABC transporter" evidence="13">
    <location>
        <begin position="820"/>
        <end position="1054"/>
    </location>
</feature>
<accession>A0A9W8LV87</accession>
<dbReference type="InterPro" id="IPR044726">
    <property type="entry name" value="ABCC_6TM_D2"/>
</dbReference>
<dbReference type="SUPFAM" id="SSF52540">
    <property type="entry name" value="P-loop containing nucleoside triphosphate hydrolases"/>
    <property type="match status" value="2"/>
</dbReference>
<dbReference type="Gene3D" id="3.40.50.300">
    <property type="entry name" value="P-loop containing nucleotide triphosphate hydrolases"/>
    <property type="match status" value="2"/>
</dbReference>
<reference evidence="15" key="1">
    <citation type="submission" date="2022-07" db="EMBL/GenBank/DDBJ databases">
        <title>Phylogenomic reconstructions and comparative analyses of Kickxellomycotina fungi.</title>
        <authorList>
            <person name="Reynolds N.K."/>
            <person name="Stajich J.E."/>
            <person name="Barry K."/>
            <person name="Grigoriev I.V."/>
            <person name="Crous P."/>
            <person name="Smith M.E."/>
        </authorList>
    </citation>
    <scope>NUCLEOTIDE SEQUENCE</scope>
    <source>
        <strain evidence="15">NRRL 1565</strain>
    </source>
</reference>
<dbReference type="InterPro" id="IPR017871">
    <property type="entry name" value="ABC_transporter-like_CS"/>
</dbReference>
<feature type="domain" description="ABC transmembrane type-1" evidence="14">
    <location>
        <begin position="492"/>
        <end position="783"/>
    </location>
</feature>
<evidence type="ECO:0000256" key="11">
    <source>
        <dbReference type="SAM" id="MobiDB-lite"/>
    </source>
</evidence>
<organism evidence="15 16">
    <name type="scientific">Coemansia guatemalensis</name>
    <dbReference type="NCBI Taxonomy" id="2761395"/>
    <lineage>
        <taxon>Eukaryota</taxon>
        <taxon>Fungi</taxon>
        <taxon>Fungi incertae sedis</taxon>
        <taxon>Zoopagomycota</taxon>
        <taxon>Kickxellomycotina</taxon>
        <taxon>Kickxellomycetes</taxon>
        <taxon>Kickxellales</taxon>
        <taxon>Kickxellaceae</taxon>
        <taxon>Coemansia</taxon>
    </lineage>
</organism>
<feature type="compositionally biased region" description="Polar residues" evidence="11">
    <location>
        <begin position="423"/>
        <end position="460"/>
    </location>
</feature>
<evidence type="ECO:0000259" key="14">
    <source>
        <dbReference type="PROSITE" id="PS50929"/>
    </source>
</evidence>
<dbReference type="PANTHER" id="PTHR24223">
    <property type="entry name" value="ATP-BINDING CASSETTE SUB-FAMILY C"/>
    <property type="match status" value="1"/>
</dbReference>
<keyword evidence="9 12" id="KW-1133">Transmembrane helix</keyword>
<dbReference type="InterPro" id="IPR027417">
    <property type="entry name" value="P-loop_NTPase"/>
</dbReference>
<feature type="domain" description="ABC transmembrane type-1" evidence="14">
    <location>
        <begin position="1"/>
        <end position="121"/>
    </location>
</feature>
<keyword evidence="6" id="KW-0547">Nucleotide-binding</keyword>
<dbReference type="InterPro" id="IPR050173">
    <property type="entry name" value="ABC_transporter_C-like"/>
</dbReference>
<dbReference type="InterPro" id="IPR003593">
    <property type="entry name" value="AAA+_ATPase"/>
</dbReference>
<evidence type="ECO:0000256" key="5">
    <source>
        <dbReference type="ARBA" id="ARBA00022737"/>
    </source>
</evidence>
<keyword evidence="8" id="KW-1278">Translocase</keyword>
<evidence type="ECO:0000256" key="4">
    <source>
        <dbReference type="ARBA" id="ARBA00022692"/>
    </source>
</evidence>
<evidence type="ECO:0000256" key="8">
    <source>
        <dbReference type="ARBA" id="ARBA00022967"/>
    </source>
</evidence>
<dbReference type="CDD" id="cd03244">
    <property type="entry name" value="ABCC_MRP_domain2"/>
    <property type="match status" value="1"/>
</dbReference>
<evidence type="ECO:0000256" key="3">
    <source>
        <dbReference type="ARBA" id="ARBA00022448"/>
    </source>
</evidence>
<dbReference type="Gene3D" id="1.20.1560.10">
    <property type="entry name" value="ABC transporter type 1, transmembrane domain"/>
    <property type="match status" value="2"/>
</dbReference>
<dbReference type="CDD" id="cd18580">
    <property type="entry name" value="ABC_6TM_ABCC_D2"/>
    <property type="match status" value="1"/>
</dbReference>
<evidence type="ECO:0000256" key="9">
    <source>
        <dbReference type="ARBA" id="ARBA00022989"/>
    </source>
</evidence>
<gene>
    <name evidence="15" type="ORF">H4R20_000680</name>
</gene>
<dbReference type="OrthoDB" id="6500128at2759"/>
<keyword evidence="16" id="KW-1185">Reference proteome</keyword>
<proteinExistence type="inferred from homology"/>
<evidence type="ECO:0000313" key="16">
    <source>
        <dbReference type="Proteomes" id="UP001140094"/>
    </source>
</evidence>
<protein>
    <recommendedName>
        <fullName evidence="17">P-loop containing nucleoside triphosphate hydrolase protein</fullName>
    </recommendedName>
</protein>
<evidence type="ECO:0000256" key="12">
    <source>
        <dbReference type="SAM" id="Phobius"/>
    </source>
</evidence>
<keyword evidence="10 12" id="KW-0472">Membrane</keyword>
<feature type="region of interest" description="Disordered" evidence="11">
    <location>
        <begin position="420"/>
        <end position="460"/>
    </location>
</feature>
<sequence>MNQLMSHRDRRITLMDEVLSGIKAIKLYAWEIPFIKRINKVRVNMELEAIRKVSIVRSVLAFVTSLSPFVVSFATFGFYTLMDNVSRGPLTPQLAFVSLTLFNMLRGPLEFVPKIFPDLIKARVSHHRILRFMTSEEIDSSSIEHLTYDRDSANATSEDVLVSVQDGFFEWPSNDEPVLRDINIQCRSDELVAVIGRVGSGKTSLVSAILGDLNKCSGRVKVCGSTAYVAQESWILNATLRDNILFSSRFDQEFYDQVIDACALRQDVDVLPAGDMTEIGERGINLSGGQKMRVSLARAVYARADVYILDDPLAAVDAHVSKHIFTHVLGPQGLLRSAARILVTNAVQYLSDADNIIMLQDGTIIEQGSFAQAMSNQKDIAGFIQTHAVIEYSSGDGNGNAEDTVAAGQNLEASENMGLHQVASRQSNTDANPNNGHALSPLRNQQTGRGNRTGVTGANARTTTTELKQQGRVEWSTYRVYFKACGLRNVGLLLIAMLLAAVGNVLANSWLEHWSSLNAKSEHAAKLDASAEKSVIYYLVIYGIFGLVGASSSSLKSLVLWTRCSISASTKMHQKLLRSVLRLPMSFFDATPLGRIINRFSTDMNACDESLPEAFYGLTEEIIKLISAMIIIGFTTPPALIIVLILILIYRQLQQLYLASSRELRRIESITRSPIFAHFQESIRGISTIRAYILQSRFIAENENRIAQNIRAYYTSAAIDQWLSVRLNALGNILVLGITLVTIALLHLYGIGSAGLIGLAITYAFDFTSSLHWLTRYGTNIENAMTHIERINEYTYISPEAADVIDDYRPKDEWPEQGEVEFKNYSTRYREGLDLVLKDLSFRVQPRQKVGIVGRTGAGKSSLTMALFRIIEAAGGQILLDGEDISQYGLFDVRSKLSIIPQDPVLFAGTVRENLDPFGNYNDQEIWRALEQAHLADYIRSKDERLEFMVAPSGENFSMGQKQLICLARALLKRAKVLILDEATAAIDNATDEIIQQTIRTEFKNCTVLTIAHRLNTIIDSDMVLVIDGGRLAEYDTPQNLLANKDSIFTSLVEEAKSSKTD</sequence>
<evidence type="ECO:0000256" key="1">
    <source>
        <dbReference type="ARBA" id="ARBA00004128"/>
    </source>
</evidence>
<feature type="transmembrane region" description="Helical" evidence="12">
    <location>
        <begin position="535"/>
        <end position="559"/>
    </location>
</feature>
<evidence type="ECO:0000256" key="2">
    <source>
        <dbReference type="ARBA" id="ARBA00009726"/>
    </source>
</evidence>
<feature type="transmembrane region" description="Helical" evidence="12">
    <location>
        <begin position="59"/>
        <end position="82"/>
    </location>
</feature>
<evidence type="ECO:0000256" key="6">
    <source>
        <dbReference type="ARBA" id="ARBA00022741"/>
    </source>
</evidence>
<dbReference type="PROSITE" id="PS50893">
    <property type="entry name" value="ABC_TRANSPORTER_2"/>
    <property type="match status" value="2"/>
</dbReference>
<dbReference type="FunFam" id="3.40.50.300:FF:000074">
    <property type="entry name" value="Multidrug resistance-associated protein 5 isoform 1"/>
    <property type="match status" value="1"/>
</dbReference>
<comment type="similarity">
    <text evidence="2">Belongs to the ABC transporter superfamily. ABCC family. Conjugate transporter (TC 3.A.1.208) subfamily.</text>
</comment>
<name>A0A9W8LV87_9FUNG</name>
<dbReference type="GO" id="GO:0005524">
    <property type="term" value="F:ATP binding"/>
    <property type="evidence" value="ECO:0007669"/>
    <property type="project" value="UniProtKB-KW"/>
</dbReference>
<evidence type="ECO:0000313" key="15">
    <source>
        <dbReference type="EMBL" id="KAJ2808735.1"/>
    </source>
</evidence>
<dbReference type="CDD" id="cd03250">
    <property type="entry name" value="ABCC_MRP_domain1"/>
    <property type="match status" value="1"/>
</dbReference>
<evidence type="ECO:0008006" key="17">
    <source>
        <dbReference type="Google" id="ProtNLM"/>
    </source>
</evidence>
<dbReference type="SUPFAM" id="SSF90123">
    <property type="entry name" value="ABC transporter transmembrane region"/>
    <property type="match status" value="2"/>
</dbReference>
<feature type="transmembrane region" description="Helical" evidence="12">
    <location>
        <begin position="729"/>
        <end position="749"/>
    </location>
</feature>
<dbReference type="InterPro" id="IPR003439">
    <property type="entry name" value="ABC_transporter-like_ATP-bd"/>
</dbReference>
<dbReference type="SMART" id="SM00382">
    <property type="entry name" value="AAA"/>
    <property type="match status" value="2"/>
</dbReference>
<keyword evidence="3" id="KW-0813">Transport</keyword>
<dbReference type="AlphaFoldDB" id="A0A9W8LV87"/>
<dbReference type="Proteomes" id="UP001140094">
    <property type="component" value="Unassembled WGS sequence"/>
</dbReference>
<dbReference type="GO" id="GO:0140359">
    <property type="term" value="F:ABC-type transporter activity"/>
    <property type="evidence" value="ECO:0007669"/>
    <property type="project" value="InterPro"/>
</dbReference>
<evidence type="ECO:0000256" key="7">
    <source>
        <dbReference type="ARBA" id="ARBA00022840"/>
    </source>
</evidence>
<keyword evidence="4 12" id="KW-0812">Transmembrane</keyword>
<feature type="transmembrane region" description="Helical" evidence="12">
    <location>
        <begin position="490"/>
        <end position="511"/>
    </location>
</feature>
<dbReference type="PROSITE" id="PS00211">
    <property type="entry name" value="ABC_TRANSPORTER_1"/>
    <property type="match status" value="1"/>
</dbReference>
<comment type="caution">
    <text evidence="15">The sequence shown here is derived from an EMBL/GenBank/DDBJ whole genome shotgun (WGS) entry which is preliminary data.</text>
</comment>
<evidence type="ECO:0000256" key="10">
    <source>
        <dbReference type="ARBA" id="ARBA00023136"/>
    </source>
</evidence>
<dbReference type="PANTHER" id="PTHR24223:SF443">
    <property type="entry name" value="MULTIDRUG-RESISTANCE LIKE PROTEIN 1, ISOFORM I"/>
    <property type="match status" value="1"/>
</dbReference>
<dbReference type="Pfam" id="PF00005">
    <property type="entry name" value="ABC_tran"/>
    <property type="match status" value="2"/>
</dbReference>
<keyword evidence="5" id="KW-0677">Repeat</keyword>
<comment type="subcellular location">
    <subcellularLocation>
        <location evidence="1">Vacuole membrane</location>
        <topology evidence="1">Multi-pass membrane protein</topology>
    </subcellularLocation>
</comment>
<dbReference type="GO" id="GO:0000329">
    <property type="term" value="C:fungal-type vacuole membrane"/>
    <property type="evidence" value="ECO:0007669"/>
    <property type="project" value="UniProtKB-ARBA"/>
</dbReference>